<sequence>MRLSSSIGRSGGGSRLLPFFLQGCLLWSWAAAQDISQRAIAFQDCPVDLFFVLDTSESVALRLKPYGSLVDQVKAFTNQFIDNLVDRYYRCDRNLVWNAGALHYSDAVEVIQGLTPMPSGRDGLKSSVSNVKYIGKGTHTDCAIKKGIEELLIGGSHLKENKYLIVVTDGHPLEGYKEPCGGLEDAVNEAKHLGIKVFSVAITPDHLEARLSIIATDHTYRRNFTAADWDLNRDSTELIKETIDTIIKMIVSGAFEPLSHLHLHFTFQGERGKPGLPGEKGDAGEPVSVQIFLTGPCVASLGVWSWVFLECARPVKELFSLSLQGETGYPGLPGCKGSPGFDGIQGPPGPKGDPGSFGPKGEKGSPGEDGEPGRPGNTGPPGEEGQPGEPGPAGEKGEQGDELNFHYSVSFEQGGPGERGPRGTPGVRGPRGDPGEAGPVGPKGYRGDEGPPGIEVSVWPSLALSLNVVEVVDDPFFSEGAVEFSQLICSSTKFIFICGPIDILFVLDSSESIGLQNFEIAKDFIVKVIDRLSRDELVKFEPGESHAGVVQYSHNLMQEHVSLSDSNIQNAHDLKEAVKKLQWMAGGTFTGEALQYTRNNLLPPTQNERIALVITDGRSDIERDTTPLTVLCGADVVVFSLGIKDLFGGSASPDQLNEISCQGQSSSPGKRTGISLVKENYAELLDDNFLKNITTQICIGESHPGELVWCIRFTAPTDITVLLDSSASVGRHNFETTKRFVKRLAERFLTAEKADPSYDVRFSVVQYSGRDQQRPETNSLQFLQNYTVVASDIDSMRFMNDATDVNAAIRYVTSFYQRASSDRAKKKVLIFSDGNSQGITESAIEKAVQEAQRAGIEIYVLVVGRQANEPNIRVLVTGKTTEYDAAYGERHLFRVPDYPSLLQGVLYQTVSRKISLG</sequence>
<dbReference type="GeneTree" id="ENSGT00940000163601"/>
<dbReference type="GO" id="GO:0005589">
    <property type="term" value="C:collagen type VI trimer"/>
    <property type="evidence" value="ECO:0007669"/>
    <property type="project" value="UniProtKB-ARBA"/>
</dbReference>
<keyword evidence="8" id="KW-0325">Glycoprotein</keyword>
<evidence type="ECO:0000256" key="7">
    <source>
        <dbReference type="ARBA" id="ARBA00023119"/>
    </source>
</evidence>
<evidence type="ECO:0000313" key="17">
    <source>
        <dbReference type="Proteomes" id="UP000314987"/>
    </source>
</evidence>
<dbReference type="PRINTS" id="PR00453">
    <property type="entry name" value="VWFADOMAIN"/>
</dbReference>
<feature type="domain" description="VWFA" evidence="15">
    <location>
        <begin position="502"/>
        <end position="693"/>
    </location>
</feature>
<feature type="signal peptide" evidence="14">
    <location>
        <begin position="1"/>
        <end position="32"/>
    </location>
</feature>
<evidence type="ECO:0000256" key="4">
    <source>
        <dbReference type="ARBA" id="ARBA00022729"/>
    </source>
</evidence>
<comment type="function">
    <text evidence="10">Collagen VI acts as a cell-binding protein.</text>
</comment>
<comment type="similarity">
    <text evidence="11">Belongs to the type VI collagen family.</text>
</comment>
<evidence type="ECO:0000256" key="8">
    <source>
        <dbReference type="ARBA" id="ARBA00023180"/>
    </source>
</evidence>
<dbReference type="PANTHER" id="PTHR24020:SF18">
    <property type="entry name" value="COLLAGEN ALPHA-1(VI) CHAIN"/>
    <property type="match status" value="1"/>
</dbReference>
<dbReference type="STRING" id="29139.ENSVURP00010031451"/>
<dbReference type="Pfam" id="PF01391">
    <property type="entry name" value="Collagen"/>
    <property type="match status" value="1"/>
</dbReference>
<reference evidence="17" key="1">
    <citation type="submission" date="2018-12" db="EMBL/GenBank/DDBJ databases">
        <authorList>
            <person name="Yazar S."/>
        </authorList>
    </citation>
    <scope>NUCLEOTIDE SEQUENCE [LARGE SCALE GENOMIC DNA]</scope>
</reference>
<dbReference type="GO" id="GO:0030154">
    <property type="term" value="P:cell differentiation"/>
    <property type="evidence" value="ECO:0007669"/>
    <property type="project" value="UniProtKB-ARBA"/>
</dbReference>
<dbReference type="Proteomes" id="UP000314987">
    <property type="component" value="Unassembled WGS sequence"/>
</dbReference>
<dbReference type="PANTHER" id="PTHR24020">
    <property type="entry name" value="COLLAGEN ALPHA"/>
    <property type="match status" value="1"/>
</dbReference>
<dbReference type="SMART" id="SM00327">
    <property type="entry name" value="VWA"/>
    <property type="match status" value="3"/>
</dbReference>
<keyword evidence="5" id="KW-0677">Repeat</keyword>
<evidence type="ECO:0000259" key="15">
    <source>
        <dbReference type="PROSITE" id="PS50234"/>
    </source>
</evidence>
<dbReference type="GO" id="GO:0009653">
    <property type="term" value="P:anatomical structure morphogenesis"/>
    <property type="evidence" value="ECO:0007669"/>
    <property type="project" value="UniProtKB-ARBA"/>
</dbReference>
<protein>
    <recommendedName>
        <fullName evidence="12">Collagen alpha-1(VI) chain</fullName>
    </recommendedName>
</protein>
<dbReference type="InterPro" id="IPR008160">
    <property type="entry name" value="Collagen"/>
</dbReference>
<dbReference type="FunFam" id="3.40.50.410:FF:000050">
    <property type="entry name" value="Collagen, type VI, alpha 1"/>
    <property type="match status" value="1"/>
</dbReference>
<evidence type="ECO:0000256" key="13">
    <source>
        <dbReference type="SAM" id="MobiDB-lite"/>
    </source>
</evidence>
<dbReference type="PROSITE" id="PS50234">
    <property type="entry name" value="VWFA"/>
    <property type="match status" value="3"/>
</dbReference>
<dbReference type="OMA" id="QEKKCPD"/>
<evidence type="ECO:0000256" key="3">
    <source>
        <dbReference type="ARBA" id="ARBA00022530"/>
    </source>
</evidence>
<evidence type="ECO:0000256" key="14">
    <source>
        <dbReference type="SAM" id="SignalP"/>
    </source>
</evidence>
<evidence type="ECO:0000256" key="5">
    <source>
        <dbReference type="ARBA" id="ARBA00022737"/>
    </source>
</evidence>
<accession>A0A4X2MAJ5</accession>
<dbReference type="GO" id="GO:0005783">
    <property type="term" value="C:endoplasmic reticulum"/>
    <property type="evidence" value="ECO:0007669"/>
    <property type="project" value="UniProtKB-ARBA"/>
</dbReference>
<evidence type="ECO:0000313" key="16">
    <source>
        <dbReference type="Ensembl" id="ENSVURP00010031451.1"/>
    </source>
</evidence>
<evidence type="ECO:0000256" key="1">
    <source>
        <dbReference type="ARBA" id="ARBA00004498"/>
    </source>
</evidence>
<dbReference type="Pfam" id="PF00092">
    <property type="entry name" value="VWA"/>
    <property type="match status" value="3"/>
</dbReference>
<organism evidence="16 17">
    <name type="scientific">Vombatus ursinus</name>
    <name type="common">Common wombat</name>
    <dbReference type="NCBI Taxonomy" id="29139"/>
    <lineage>
        <taxon>Eukaryota</taxon>
        <taxon>Metazoa</taxon>
        <taxon>Chordata</taxon>
        <taxon>Craniata</taxon>
        <taxon>Vertebrata</taxon>
        <taxon>Euteleostomi</taxon>
        <taxon>Mammalia</taxon>
        <taxon>Metatheria</taxon>
        <taxon>Diprotodontia</taxon>
        <taxon>Vombatidae</taxon>
        <taxon>Vombatus</taxon>
    </lineage>
</organism>
<evidence type="ECO:0000256" key="6">
    <source>
        <dbReference type="ARBA" id="ARBA00022889"/>
    </source>
</evidence>
<reference evidence="16" key="2">
    <citation type="submission" date="2025-08" db="UniProtKB">
        <authorList>
            <consortium name="Ensembl"/>
        </authorList>
    </citation>
    <scope>IDENTIFICATION</scope>
</reference>
<dbReference type="CDD" id="cd01480">
    <property type="entry name" value="vWA_collagen_alpha_1-VI-type"/>
    <property type="match status" value="3"/>
</dbReference>
<reference evidence="16" key="3">
    <citation type="submission" date="2025-09" db="UniProtKB">
        <authorList>
            <consortium name="Ensembl"/>
        </authorList>
    </citation>
    <scope>IDENTIFICATION</scope>
</reference>
<proteinExistence type="inferred from homology"/>
<keyword evidence="4 14" id="KW-0732">Signal</keyword>
<feature type="domain" description="VWFA" evidence="15">
    <location>
        <begin position="718"/>
        <end position="910"/>
    </location>
</feature>
<dbReference type="Ensembl" id="ENSVURT00010035823.1">
    <property type="protein sequence ID" value="ENSVURP00010031451.1"/>
    <property type="gene ID" value="ENSVURG00010024060.1"/>
</dbReference>
<evidence type="ECO:0000256" key="12">
    <source>
        <dbReference type="ARBA" id="ARBA00073987"/>
    </source>
</evidence>
<dbReference type="AlphaFoldDB" id="A0A4X2MAJ5"/>
<keyword evidence="6" id="KW-0130">Cell adhesion</keyword>
<evidence type="ECO:0000256" key="9">
    <source>
        <dbReference type="ARBA" id="ARBA00023278"/>
    </source>
</evidence>
<feature type="compositionally biased region" description="Low complexity" evidence="13">
    <location>
        <begin position="374"/>
        <end position="384"/>
    </location>
</feature>
<dbReference type="SUPFAM" id="SSF53300">
    <property type="entry name" value="vWA-like"/>
    <property type="match status" value="3"/>
</dbReference>
<feature type="domain" description="VWFA" evidence="15">
    <location>
        <begin position="48"/>
        <end position="246"/>
    </location>
</feature>
<keyword evidence="2" id="KW-0964">Secreted</keyword>
<dbReference type="Gene3D" id="3.40.50.410">
    <property type="entry name" value="von Willebrand factor, type A domain"/>
    <property type="match status" value="3"/>
</dbReference>
<feature type="region of interest" description="Disordered" evidence="13">
    <location>
        <begin position="334"/>
        <end position="452"/>
    </location>
</feature>
<dbReference type="FunFam" id="3.40.50.410:FF:000026">
    <property type="entry name" value="Collagen, type VI, alpha 1"/>
    <property type="match status" value="1"/>
</dbReference>
<dbReference type="GO" id="GO:0009888">
    <property type="term" value="P:tissue development"/>
    <property type="evidence" value="ECO:0007669"/>
    <property type="project" value="UniProtKB-ARBA"/>
</dbReference>
<keyword evidence="7" id="KW-0176">Collagen</keyword>
<dbReference type="InterPro" id="IPR002035">
    <property type="entry name" value="VWF_A"/>
</dbReference>
<evidence type="ECO:0000256" key="10">
    <source>
        <dbReference type="ARBA" id="ARBA00043858"/>
    </source>
</evidence>
<dbReference type="InterPro" id="IPR050525">
    <property type="entry name" value="ECM_Assembly_Org"/>
</dbReference>
<evidence type="ECO:0000256" key="2">
    <source>
        <dbReference type="ARBA" id="ARBA00022525"/>
    </source>
</evidence>
<evidence type="ECO:0000256" key="11">
    <source>
        <dbReference type="ARBA" id="ARBA00044000"/>
    </source>
</evidence>
<dbReference type="GO" id="GO:0007155">
    <property type="term" value="P:cell adhesion"/>
    <property type="evidence" value="ECO:0007669"/>
    <property type="project" value="UniProtKB-KW"/>
</dbReference>
<dbReference type="FunFam" id="3.40.50.410:FF:000060">
    <property type="entry name" value="Collagen, type VI, alpha 1"/>
    <property type="match status" value="1"/>
</dbReference>
<name>A0A4X2MAJ5_VOMUR</name>
<comment type="subcellular location">
    <subcellularLocation>
        <location evidence="1">Secreted</location>
        <location evidence="1">Extracellular space</location>
        <location evidence="1">Extracellular matrix</location>
    </subcellularLocation>
</comment>
<keyword evidence="3" id="KW-0272">Extracellular matrix</keyword>
<dbReference type="InterPro" id="IPR036465">
    <property type="entry name" value="vWFA_dom_sf"/>
</dbReference>
<keyword evidence="17" id="KW-1185">Reference proteome</keyword>
<keyword evidence="9" id="KW-0379">Hydroxylation</keyword>
<feature type="chain" id="PRO_5021232515" description="Collagen alpha-1(VI) chain" evidence="14">
    <location>
        <begin position="33"/>
        <end position="917"/>
    </location>
</feature>